<accession>A0A427ALA5</accession>
<dbReference type="Proteomes" id="UP000287651">
    <property type="component" value="Unassembled WGS sequence"/>
</dbReference>
<protein>
    <submittedName>
        <fullName evidence="1">Uncharacterized protein</fullName>
    </submittedName>
</protein>
<evidence type="ECO:0000313" key="1">
    <source>
        <dbReference type="EMBL" id="RRT76931.1"/>
    </source>
</evidence>
<sequence>MDLHRSGLEANQLLRSRLFSAASTTLEDINVANKDLHSSIECNNCYSPTYSLKLDHDACTNINCMLVPCCGELRELRSGHYHKIAEITENTGKYLEEEYMVSCINTS</sequence>
<name>A0A427ALA5_ENSVE</name>
<organism evidence="1 2">
    <name type="scientific">Ensete ventricosum</name>
    <name type="common">Abyssinian banana</name>
    <name type="synonym">Musa ensete</name>
    <dbReference type="NCBI Taxonomy" id="4639"/>
    <lineage>
        <taxon>Eukaryota</taxon>
        <taxon>Viridiplantae</taxon>
        <taxon>Streptophyta</taxon>
        <taxon>Embryophyta</taxon>
        <taxon>Tracheophyta</taxon>
        <taxon>Spermatophyta</taxon>
        <taxon>Magnoliopsida</taxon>
        <taxon>Liliopsida</taxon>
        <taxon>Zingiberales</taxon>
        <taxon>Musaceae</taxon>
        <taxon>Ensete</taxon>
    </lineage>
</organism>
<dbReference type="AlphaFoldDB" id="A0A427ALA5"/>
<gene>
    <name evidence="1" type="ORF">B296_00004155</name>
</gene>
<comment type="caution">
    <text evidence="1">The sequence shown here is derived from an EMBL/GenBank/DDBJ whole genome shotgun (WGS) entry which is preliminary data.</text>
</comment>
<reference evidence="1 2" key="1">
    <citation type="journal article" date="2014" name="Agronomy (Basel)">
        <title>A Draft Genome Sequence for Ensete ventricosum, the Drought-Tolerant Tree Against Hunger.</title>
        <authorList>
            <person name="Harrison J."/>
            <person name="Moore K.A."/>
            <person name="Paszkiewicz K."/>
            <person name="Jones T."/>
            <person name="Grant M."/>
            <person name="Ambacheew D."/>
            <person name="Muzemil S."/>
            <person name="Studholme D.J."/>
        </authorList>
    </citation>
    <scope>NUCLEOTIDE SEQUENCE [LARGE SCALE GENOMIC DNA]</scope>
</reference>
<dbReference type="EMBL" id="AMZH03002059">
    <property type="protein sequence ID" value="RRT76931.1"/>
    <property type="molecule type" value="Genomic_DNA"/>
</dbReference>
<evidence type="ECO:0000313" key="2">
    <source>
        <dbReference type="Proteomes" id="UP000287651"/>
    </source>
</evidence>
<proteinExistence type="predicted"/>